<dbReference type="Gene3D" id="3.40.50.1380">
    <property type="entry name" value="Methylglyoxal synthase-like domain"/>
    <property type="match status" value="1"/>
</dbReference>
<evidence type="ECO:0000256" key="7">
    <source>
        <dbReference type="ARBA" id="ARBA00023268"/>
    </source>
</evidence>
<dbReference type="SUPFAM" id="SSF53927">
    <property type="entry name" value="Cytidine deaminase-like"/>
    <property type="match status" value="1"/>
</dbReference>
<dbReference type="STRING" id="159087.Daro_3667"/>
<dbReference type="InterPro" id="IPR024051">
    <property type="entry name" value="AICAR_Tfase_dup_dom_sf"/>
</dbReference>
<name>Q479T5_DECAR</name>
<organism evidence="12">
    <name type="scientific">Dechloromonas aromatica (strain RCB)</name>
    <dbReference type="NCBI Taxonomy" id="159087"/>
    <lineage>
        <taxon>Bacteria</taxon>
        <taxon>Pseudomonadati</taxon>
        <taxon>Pseudomonadota</taxon>
        <taxon>Betaproteobacteria</taxon>
        <taxon>Rhodocyclales</taxon>
        <taxon>Azonexaceae</taxon>
        <taxon>Dechloromonas</taxon>
    </lineage>
</organism>
<dbReference type="EC" id="3.5.4.10" evidence="10"/>
<comment type="catalytic activity">
    <reaction evidence="9 10">
        <text>IMP + H2O = 5-formamido-1-(5-phospho-D-ribosyl)imidazole-4-carboxamide</text>
        <dbReference type="Rhea" id="RHEA:18445"/>
        <dbReference type="ChEBI" id="CHEBI:15377"/>
        <dbReference type="ChEBI" id="CHEBI:58053"/>
        <dbReference type="ChEBI" id="CHEBI:58467"/>
        <dbReference type="EC" id="3.5.4.10"/>
    </reaction>
</comment>
<proteinExistence type="inferred from homology"/>
<dbReference type="InterPro" id="IPR016193">
    <property type="entry name" value="Cytidine_deaminase-like"/>
</dbReference>
<dbReference type="GO" id="GO:0005829">
    <property type="term" value="C:cytosol"/>
    <property type="evidence" value="ECO:0007669"/>
    <property type="project" value="TreeGrafter"/>
</dbReference>
<comment type="pathway">
    <text evidence="1 10">Purine metabolism; IMP biosynthesis via de novo pathway; IMP from 5-formamido-1-(5-phospho-D-ribosyl)imidazole-4-carboxamide: step 1/1.</text>
</comment>
<dbReference type="PANTHER" id="PTHR11692">
    <property type="entry name" value="BIFUNCTIONAL PURINE BIOSYNTHESIS PROTEIN PURH"/>
    <property type="match status" value="1"/>
</dbReference>
<keyword evidence="7 10" id="KW-0511">Multifunctional enzyme</keyword>
<dbReference type="FunFam" id="3.40.140.20:FF:000002">
    <property type="entry name" value="Bifunctional purine biosynthesis protein PurH"/>
    <property type="match status" value="1"/>
</dbReference>
<protein>
    <recommendedName>
        <fullName evidence="10">Bifunctional purine biosynthesis protein PurH</fullName>
    </recommendedName>
    <domain>
        <recommendedName>
            <fullName evidence="10">Phosphoribosylaminoimidazolecarboxamide formyltransferase</fullName>
            <ecNumber evidence="10">2.1.2.3</ecNumber>
        </recommendedName>
        <alternativeName>
            <fullName evidence="10">AICAR transformylase</fullName>
        </alternativeName>
    </domain>
    <domain>
        <recommendedName>
            <fullName evidence="10">IMP cyclohydrolase</fullName>
            <ecNumber evidence="10">3.5.4.10</ecNumber>
        </recommendedName>
        <alternativeName>
            <fullName evidence="10">ATIC</fullName>
        </alternativeName>
        <alternativeName>
            <fullName evidence="10">IMP synthase</fullName>
        </alternativeName>
        <alternativeName>
            <fullName evidence="10">Inosinicase</fullName>
        </alternativeName>
    </domain>
</protein>
<keyword evidence="6 10" id="KW-0378">Hydrolase</keyword>
<dbReference type="EC" id="2.1.2.3" evidence="10"/>
<evidence type="ECO:0000256" key="3">
    <source>
        <dbReference type="ARBA" id="ARBA00007667"/>
    </source>
</evidence>
<feature type="domain" description="MGS-like" evidence="11">
    <location>
        <begin position="1"/>
        <end position="146"/>
    </location>
</feature>
<dbReference type="HAMAP" id="MF_00139">
    <property type="entry name" value="PurH"/>
    <property type="match status" value="1"/>
</dbReference>
<dbReference type="PROSITE" id="PS51855">
    <property type="entry name" value="MGS"/>
    <property type="match status" value="1"/>
</dbReference>
<dbReference type="OrthoDB" id="9802065at2"/>
<dbReference type="SMART" id="SM00851">
    <property type="entry name" value="MGS"/>
    <property type="match status" value="1"/>
</dbReference>
<dbReference type="Pfam" id="PF01808">
    <property type="entry name" value="AICARFT_IMPCHas"/>
    <property type="match status" value="1"/>
</dbReference>
<comment type="pathway">
    <text evidence="2 10">Purine metabolism; IMP biosynthesis via de novo pathway; 5-formamido-1-(5-phospho-D-ribosyl)imidazole-4-carboxamide from 5-amino-1-(5-phospho-D-ribosyl)imidazole-4-carboxamide (10-formyl THF route): step 1/1.</text>
</comment>
<comment type="catalytic activity">
    <reaction evidence="8 10">
        <text>(6R)-10-formyltetrahydrofolate + 5-amino-1-(5-phospho-beta-D-ribosyl)imidazole-4-carboxamide = 5-formamido-1-(5-phospho-D-ribosyl)imidazole-4-carboxamide + (6S)-5,6,7,8-tetrahydrofolate</text>
        <dbReference type="Rhea" id="RHEA:22192"/>
        <dbReference type="ChEBI" id="CHEBI:57453"/>
        <dbReference type="ChEBI" id="CHEBI:58467"/>
        <dbReference type="ChEBI" id="CHEBI:58475"/>
        <dbReference type="ChEBI" id="CHEBI:195366"/>
        <dbReference type="EC" id="2.1.2.3"/>
    </reaction>
</comment>
<evidence type="ECO:0000256" key="1">
    <source>
        <dbReference type="ARBA" id="ARBA00004844"/>
    </source>
</evidence>
<gene>
    <name evidence="10" type="primary">purH</name>
    <name evidence="12" type="ordered locus">Daro_3667</name>
</gene>
<dbReference type="UniPathway" id="UPA00074">
    <property type="reaction ID" value="UER00133"/>
</dbReference>
<dbReference type="AlphaFoldDB" id="Q479T5"/>
<evidence type="ECO:0000256" key="10">
    <source>
        <dbReference type="HAMAP-Rule" id="MF_00139"/>
    </source>
</evidence>
<evidence type="ECO:0000256" key="2">
    <source>
        <dbReference type="ARBA" id="ARBA00004954"/>
    </source>
</evidence>
<comment type="similarity">
    <text evidence="3 10">Belongs to the PurH family.</text>
</comment>
<dbReference type="eggNOG" id="COG0138">
    <property type="taxonomic scope" value="Bacteria"/>
</dbReference>
<dbReference type="NCBIfam" id="NF002049">
    <property type="entry name" value="PRK00881.1"/>
    <property type="match status" value="1"/>
</dbReference>
<dbReference type="FunFam" id="3.40.140.20:FF:000001">
    <property type="entry name" value="Bifunctional purine biosynthesis protein PurH"/>
    <property type="match status" value="1"/>
</dbReference>
<evidence type="ECO:0000256" key="6">
    <source>
        <dbReference type="ARBA" id="ARBA00022801"/>
    </source>
</evidence>
<evidence type="ECO:0000313" key="12">
    <source>
        <dbReference type="EMBL" id="AAZ48396.1"/>
    </source>
</evidence>
<dbReference type="NCBIfam" id="TIGR00355">
    <property type="entry name" value="purH"/>
    <property type="match status" value="1"/>
</dbReference>
<accession>Q479T5</accession>
<sequence length="530" mass="56012">MTIKQALISVSDKTGVLEFAQGLAAQGVKLLSTGGTAKMLRDAGLAVTEIGDYTGFPEMLDGRVKTLHPKVHGGILARRDLPEHLATIEQHGIPMIDLVCVNLYPFAATIAKAGVTLEDAIENIDIGGPAMVRSSAKNYNGVAIVTDPEDYAPLLAEMKATGGALQLSTRFGLAKKAFTHTARYDSMIANWLTGLDEGAEAKPAEAAPVPAIFPAKLQLAFDRTEILRYGENSHQSAAFYRDTTPVAGSIAAYTQLQGKELSYNNIADSDAAWECVKSFDTPACVIVKHANPCGVAIDGTLLAAYEKAFKTDSTSAFGGIIAFNGEVGIDVVNAMNERKHFVEVLIAPAFTAEAKAALAGKANLRVLVVPISRVLNTLEFKRVGGGLLVQTPDNFTAQASGLKIVTKVQPTAQQIEDLLFAERVAKFVKSNAIVFCGNGMTLGVGAGQMSRVDSTKIASIKAQHAGLELNGSVVASDAFFPFRDGVDVLAEAGAKAVIQPGGSMRDEEVIAAADEHGLAMVFTGARHFRH</sequence>
<evidence type="ECO:0000256" key="4">
    <source>
        <dbReference type="ARBA" id="ARBA00022679"/>
    </source>
</evidence>
<dbReference type="CDD" id="cd01421">
    <property type="entry name" value="IMPCH"/>
    <property type="match status" value="1"/>
</dbReference>
<comment type="domain">
    <text evidence="10">The IMP cyclohydrolase activity resides in the N-terminal region.</text>
</comment>
<dbReference type="EMBL" id="CP000089">
    <property type="protein sequence ID" value="AAZ48396.1"/>
    <property type="molecule type" value="Genomic_DNA"/>
</dbReference>
<dbReference type="Gene3D" id="3.40.140.20">
    <property type="match status" value="2"/>
</dbReference>
<dbReference type="InterPro" id="IPR036914">
    <property type="entry name" value="MGS-like_dom_sf"/>
</dbReference>
<dbReference type="GO" id="GO:0004643">
    <property type="term" value="F:phosphoribosylaminoimidazolecarboxamide formyltransferase activity"/>
    <property type="evidence" value="ECO:0007669"/>
    <property type="project" value="UniProtKB-UniRule"/>
</dbReference>
<keyword evidence="4 10" id="KW-0808">Transferase</keyword>
<dbReference type="Pfam" id="PF02142">
    <property type="entry name" value="MGS"/>
    <property type="match status" value="1"/>
</dbReference>
<dbReference type="SUPFAM" id="SSF52335">
    <property type="entry name" value="Methylglyoxal synthase-like"/>
    <property type="match status" value="1"/>
</dbReference>
<dbReference type="InterPro" id="IPR011607">
    <property type="entry name" value="MGS-like_dom"/>
</dbReference>
<dbReference type="SMART" id="SM00798">
    <property type="entry name" value="AICARFT_IMPCHas"/>
    <property type="match status" value="1"/>
</dbReference>
<evidence type="ECO:0000256" key="8">
    <source>
        <dbReference type="ARBA" id="ARBA00050488"/>
    </source>
</evidence>
<evidence type="ECO:0000256" key="5">
    <source>
        <dbReference type="ARBA" id="ARBA00022755"/>
    </source>
</evidence>
<dbReference type="GO" id="GO:0006189">
    <property type="term" value="P:'de novo' IMP biosynthetic process"/>
    <property type="evidence" value="ECO:0007669"/>
    <property type="project" value="UniProtKB-UniRule"/>
</dbReference>
<dbReference type="GO" id="GO:0003937">
    <property type="term" value="F:IMP cyclohydrolase activity"/>
    <property type="evidence" value="ECO:0007669"/>
    <property type="project" value="UniProtKB-UniRule"/>
</dbReference>
<evidence type="ECO:0000259" key="11">
    <source>
        <dbReference type="PROSITE" id="PS51855"/>
    </source>
</evidence>
<dbReference type="PIRSF" id="PIRSF000414">
    <property type="entry name" value="AICARFT_IMPCHas"/>
    <property type="match status" value="1"/>
</dbReference>
<dbReference type="FunFam" id="3.40.50.1380:FF:000001">
    <property type="entry name" value="Bifunctional purine biosynthesis protein PurH"/>
    <property type="match status" value="1"/>
</dbReference>
<keyword evidence="5 10" id="KW-0658">Purine biosynthesis</keyword>
<dbReference type="HOGENOM" id="CLU_016316_5_2_4"/>
<evidence type="ECO:0000256" key="9">
    <source>
        <dbReference type="ARBA" id="ARBA00050687"/>
    </source>
</evidence>
<dbReference type="KEGG" id="dar:Daro_3667"/>
<dbReference type="PANTHER" id="PTHR11692:SF0">
    <property type="entry name" value="BIFUNCTIONAL PURINE BIOSYNTHESIS PROTEIN ATIC"/>
    <property type="match status" value="1"/>
</dbReference>
<reference evidence="12" key="1">
    <citation type="submission" date="2005-08" db="EMBL/GenBank/DDBJ databases">
        <title>Complete sequence of Dechloromonas aromatica RCB.</title>
        <authorList>
            <person name="Salinero K.K."/>
            <person name="Copeland A."/>
            <person name="Lucas S."/>
            <person name="Lapidus A."/>
            <person name="Barry K."/>
            <person name="Detter J.C."/>
            <person name="Glavina T."/>
            <person name="Hammon N."/>
            <person name="Israni S."/>
            <person name="Pitluck S."/>
            <person name="Di Bartolo G."/>
            <person name="Trong S."/>
            <person name="Schmutz J."/>
            <person name="Larimer F."/>
            <person name="Land M."/>
            <person name="Ivanova N."/>
            <person name="Richardson P."/>
        </authorList>
    </citation>
    <scope>NUCLEOTIDE SEQUENCE</scope>
    <source>
        <strain evidence="12">RCB</strain>
    </source>
</reference>
<dbReference type="InterPro" id="IPR002695">
    <property type="entry name" value="PurH-like"/>
</dbReference>